<protein>
    <submittedName>
        <fullName evidence="1">Uncharacterized protein</fullName>
    </submittedName>
</protein>
<comment type="caution">
    <text evidence="1">The sequence shown here is derived from an EMBL/GenBank/DDBJ whole genome shotgun (WGS) entry which is preliminary data.</text>
</comment>
<keyword evidence="2" id="KW-1185">Reference proteome</keyword>
<dbReference type="Gramene" id="TVU07974">
    <property type="protein sequence ID" value="TVU07974"/>
    <property type="gene ID" value="EJB05_41355"/>
</dbReference>
<sequence length="127" mass="13779">MAGGSQLRGRLRFLWGEEAVVIEWLPCGHSCQRERERGKRRRGLEDAGWCRRGRVTTSEARGLPTVDAQGGACVAGRRWPGGASALTKENDDMTVAVRAGPAGLEWAASTLGWAAQVVSLPRVWKPP</sequence>
<dbReference type="AlphaFoldDB" id="A0A5J9T9J5"/>
<reference evidence="1 2" key="1">
    <citation type="journal article" date="2019" name="Sci. Rep.">
        <title>A high-quality genome of Eragrostis curvula grass provides insights into Poaceae evolution and supports new strategies to enhance forage quality.</title>
        <authorList>
            <person name="Carballo J."/>
            <person name="Santos B.A.C.M."/>
            <person name="Zappacosta D."/>
            <person name="Garbus I."/>
            <person name="Selva J.P."/>
            <person name="Gallo C.A."/>
            <person name="Diaz A."/>
            <person name="Albertini E."/>
            <person name="Caccamo M."/>
            <person name="Echenique V."/>
        </authorList>
    </citation>
    <scope>NUCLEOTIDE SEQUENCE [LARGE SCALE GENOMIC DNA]</scope>
    <source>
        <strain evidence="2">cv. Victoria</strain>
        <tissue evidence="1">Leaf</tissue>
    </source>
</reference>
<proteinExistence type="predicted"/>
<accession>A0A5J9T9J5</accession>
<gene>
    <name evidence="1" type="ORF">EJB05_41355</name>
</gene>
<feature type="non-terminal residue" evidence="1">
    <location>
        <position position="1"/>
    </location>
</feature>
<name>A0A5J9T9J5_9POAL</name>
<dbReference type="EMBL" id="RWGY01000039">
    <property type="protein sequence ID" value="TVU07974.1"/>
    <property type="molecule type" value="Genomic_DNA"/>
</dbReference>
<evidence type="ECO:0000313" key="1">
    <source>
        <dbReference type="EMBL" id="TVU07974.1"/>
    </source>
</evidence>
<dbReference type="Proteomes" id="UP000324897">
    <property type="component" value="Chromosome 3"/>
</dbReference>
<evidence type="ECO:0000313" key="2">
    <source>
        <dbReference type="Proteomes" id="UP000324897"/>
    </source>
</evidence>
<organism evidence="1 2">
    <name type="scientific">Eragrostis curvula</name>
    <name type="common">weeping love grass</name>
    <dbReference type="NCBI Taxonomy" id="38414"/>
    <lineage>
        <taxon>Eukaryota</taxon>
        <taxon>Viridiplantae</taxon>
        <taxon>Streptophyta</taxon>
        <taxon>Embryophyta</taxon>
        <taxon>Tracheophyta</taxon>
        <taxon>Spermatophyta</taxon>
        <taxon>Magnoliopsida</taxon>
        <taxon>Liliopsida</taxon>
        <taxon>Poales</taxon>
        <taxon>Poaceae</taxon>
        <taxon>PACMAD clade</taxon>
        <taxon>Chloridoideae</taxon>
        <taxon>Eragrostideae</taxon>
        <taxon>Eragrostidinae</taxon>
        <taxon>Eragrostis</taxon>
    </lineage>
</organism>